<dbReference type="EC" id="3.5.4.13" evidence="3"/>
<comment type="caution">
    <text evidence="3">The sequence shown here is derived from an EMBL/GenBank/DDBJ whole genome shotgun (WGS) entry which is preliminary data.</text>
</comment>
<evidence type="ECO:0000313" key="3">
    <source>
        <dbReference type="EMBL" id="NBG94783.1"/>
    </source>
</evidence>
<sequence>MTAAPRPLTDTPPGILPAQEIAALVDEGVITLARPLAPRQIQPASLDLRLGEKAYRVRASFLPGPGEPVARKLDSLKLHEIDLRDGAVLETGCVYLVPLLESLTLPPGLAAAANPKSSTGRLDVFTRVITDGAVEFDQIADGYSGPLYAEISPRTFSILVRTGSRLSQLRLRQGEAAVAPDEMLRLQADEGLVTVPDGSPSDAINDTRGIALSVDLVGEGPEGLVGYRAKRHSGLIDVDAVGACDPLEFWDPVHVRGQNRIILDPDEFYILASREAVQIPADYAAEMVPYDPLVGEFRVHYAGFFDPGFGAAEADGAGSRAVLEVRSHEVPFILEHGQIIGRLVYEHMTARPASLYGQELGSNYQRQGLKLSKHFAVPGRSR</sequence>
<dbReference type="Gene3D" id="2.70.40.10">
    <property type="match status" value="2"/>
</dbReference>
<dbReference type="PANTHER" id="PTHR42680:SF3">
    <property type="entry name" value="DCTP DEAMINASE"/>
    <property type="match status" value="1"/>
</dbReference>
<dbReference type="GO" id="GO:0009394">
    <property type="term" value="P:2'-deoxyribonucleotide metabolic process"/>
    <property type="evidence" value="ECO:0007669"/>
    <property type="project" value="InterPro"/>
</dbReference>
<name>A0A845Q7Z6_9HYPH</name>
<feature type="domain" description="2'-deoxycytidine 5'-triphosphate deaminase N-terminal" evidence="1">
    <location>
        <begin position="14"/>
        <end position="175"/>
    </location>
</feature>
<evidence type="ECO:0000313" key="4">
    <source>
        <dbReference type="Proteomes" id="UP000470384"/>
    </source>
</evidence>
<dbReference type="OrthoDB" id="9807211at2"/>
<dbReference type="Proteomes" id="UP000470384">
    <property type="component" value="Unassembled WGS sequence"/>
</dbReference>
<evidence type="ECO:0000259" key="2">
    <source>
        <dbReference type="Pfam" id="PF22569"/>
    </source>
</evidence>
<dbReference type="EMBL" id="WXYQ01000003">
    <property type="protein sequence ID" value="NBG94783.1"/>
    <property type="molecule type" value="Genomic_DNA"/>
</dbReference>
<dbReference type="Pfam" id="PF22569">
    <property type="entry name" value="DCD_C"/>
    <property type="match status" value="1"/>
</dbReference>
<dbReference type="RefSeq" id="WP_160586861.1">
    <property type="nucleotide sequence ID" value="NZ_BMHN01000001.1"/>
</dbReference>
<feature type="domain" description="2'-deoxycytidine 5'-triphosphate deaminase C-terminal" evidence="2">
    <location>
        <begin position="182"/>
        <end position="375"/>
    </location>
</feature>
<dbReference type="InterPro" id="IPR036157">
    <property type="entry name" value="dUTPase-like_sf"/>
</dbReference>
<dbReference type="SUPFAM" id="SSF51283">
    <property type="entry name" value="dUTPase-like"/>
    <property type="match status" value="2"/>
</dbReference>
<protein>
    <submittedName>
        <fullName evidence="3">2'-deoxycytidine 5'-triphosphate deaminase</fullName>
        <ecNumber evidence="3">3.5.4.13</ecNumber>
    </submittedName>
</protein>
<dbReference type="GO" id="GO:0008829">
    <property type="term" value="F:dCTP deaminase activity"/>
    <property type="evidence" value="ECO:0007669"/>
    <property type="project" value="UniProtKB-EC"/>
</dbReference>
<dbReference type="InterPro" id="IPR053811">
    <property type="entry name" value="DCD_C"/>
</dbReference>
<gene>
    <name evidence="3" type="ORF">GTQ45_03455</name>
</gene>
<dbReference type="PANTHER" id="PTHR42680">
    <property type="entry name" value="DCTP DEAMINASE"/>
    <property type="match status" value="1"/>
</dbReference>
<dbReference type="GeneID" id="300655653"/>
<evidence type="ECO:0000259" key="1">
    <source>
        <dbReference type="Pfam" id="PF06559"/>
    </source>
</evidence>
<keyword evidence="3" id="KW-0378">Hydrolase</keyword>
<dbReference type="AlphaFoldDB" id="A0A845Q7Z6"/>
<dbReference type="Pfam" id="PF06559">
    <property type="entry name" value="DCD_N"/>
    <property type="match status" value="1"/>
</dbReference>
<proteinExistence type="predicted"/>
<reference evidence="3 4" key="1">
    <citation type="journal article" date="2016" name="Int. J. Syst. Evol. Microbiol.">
        <title>Pyruvatibacter mobilis gen. nov., sp. nov., a marine bacterium from the culture broth of Picochlorum sp. 122.</title>
        <authorList>
            <person name="Wang G."/>
            <person name="Tang M."/>
            <person name="Wu H."/>
            <person name="Dai S."/>
            <person name="Li T."/>
            <person name="Chen C."/>
            <person name="He H."/>
            <person name="Fan J."/>
            <person name="Xiang W."/>
            <person name="Li X."/>
        </authorList>
    </citation>
    <scope>NUCLEOTIDE SEQUENCE [LARGE SCALE GENOMIC DNA]</scope>
    <source>
        <strain evidence="3 4">GYP-11</strain>
    </source>
</reference>
<dbReference type="InterPro" id="IPR010550">
    <property type="entry name" value="DCD_N"/>
</dbReference>
<accession>A0A845Q7Z6</accession>
<organism evidence="3 4">
    <name type="scientific">Pyruvatibacter mobilis</name>
    <dbReference type="NCBI Taxonomy" id="1712261"/>
    <lineage>
        <taxon>Bacteria</taxon>
        <taxon>Pseudomonadati</taxon>
        <taxon>Pseudomonadota</taxon>
        <taxon>Alphaproteobacteria</taxon>
        <taxon>Hyphomicrobiales</taxon>
        <taxon>Parvibaculaceae</taxon>
        <taxon>Pyruvatibacter</taxon>
    </lineage>
</organism>
<keyword evidence="4" id="KW-1185">Reference proteome</keyword>
<dbReference type="NCBIfam" id="NF005734">
    <property type="entry name" value="PRK07559.1"/>
    <property type="match status" value="1"/>
</dbReference>